<evidence type="ECO:0000313" key="1">
    <source>
        <dbReference type="EMBL" id="RGK89831.1"/>
    </source>
</evidence>
<proteinExistence type="predicted"/>
<dbReference type="EMBL" id="QSRD01000170">
    <property type="protein sequence ID" value="RGK89831.1"/>
    <property type="molecule type" value="Genomic_DNA"/>
</dbReference>
<comment type="caution">
    <text evidence="1">The sequence shown here is derived from an EMBL/GenBank/DDBJ whole genome shotgun (WGS) entry which is preliminary data.</text>
</comment>
<dbReference type="AlphaFoldDB" id="A0A3E4Q927"/>
<organism evidence="1 2">
    <name type="scientific">Prevotella disiens</name>
    <dbReference type="NCBI Taxonomy" id="28130"/>
    <lineage>
        <taxon>Bacteria</taxon>
        <taxon>Pseudomonadati</taxon>
        <taxon>Bacteroidota</taxon>
        <taxon>Bacteroidia</taxon>
        <taxon>Bacteroidales</taxon>
        <taxon>Prevotellaceae</taxon>
        <taxon>Prevotella</taxon>
    </lineage>
</organism>
<evidence type="ECO:0000313" key="2">
    <source>
        <dbReference type="Proteomes" id="UP000260835"/>
    </source>
</evidence>
<reference evidence="1 2" key="1">
    <citation type="submission" date="2018-08" db="EMBL/GenBank/DDBJ databases">
        <title>A genome reference for cultivated species of the human gut microbiota.</title>
        <authorList>
            <person name="Zou Y."/>
            <person name="Xue W."/>
            <person name="Luo G."/>
        </authorList>
    </citation>
    <scope>NUCLEOTIDE SEQUENCE [LARGE SCALE GENOMIC DNA]</scope>
    <source>
        <strain evidence="1 2">TF09-12</strain>
    </source>
</reference>
<accession>A0A3E4Q927</accession>
<feature type="non-terminal residue" evidence="1">
    <location>
        <position position="49"/>
    </location>
</feature>
<dbReference type="Proteomes" id="UP000260835">
    <property type="component" value="Unassembled WGS sequence"/>
</dbReference>
<protein>
    <submittedName>
        <fullName evidence="1">Conjugative transposon protein TraN</fullName>
    </submittedName>
</protein>
<name>A0A3E4Q927_9BACT</name>
<gene>
    <name evidence="1" type="ORF">DXC89_11595</name>
</gene>
<sequence>MQTFMPMTNKLTLPVESRMQGDLHVRFGGRLWETYHRKVVRRPSPSLHV</sequence>